<feature type="compositionally biased region" description="Basic and acidic residues" evidence="8">
    <location>
        <begin position="109"/>
        <end position="118"/>
    </location>
</feature>
<comment type="subcellular location">
    <subcellularLocation>
        <location evidence="1 7">Nucleus</location>
    </subcellularLocation>
</comment>
<sequence>MASSTHTFRSRDEYKKAKELEEARKSGQIAPEVDEEGNDINPHIPQYISRAPWYLNQHAPSLKHQKSQLEKDREKYDKLGAWYARGESGTKSTKYRKGACQNCGSQTHKQKDCMERPRQRGAKFTNKDIKADEIVRDVNLDYEGKRDRWNGYDAAEYKKVIDKSNRLEDERKKQRAQELEDKMAAGKGGKEDSGSEPDDEAEFKLKNEAEVLLEQKDEGTPASVRNLRIRESTAKYLLNLDVNSAYYDPKSRSMREDPTPQIDPEDKDYAGDNFVRLSGDVRKLAELELHAIKAAEENRQLPHMQSDPSLTEMLHKNFKSRKENQESKLRQDVLSRYGGEEFERVNPDVLLEQSEVYVEYNHDGKVIKGPKAANPRSRYPEDVLEGNHPAIWGSYYDKKERKWGYGCCLQTTRNAYCTGEEGKKAKLASEAEMMKRSVELKKEREKRARELEAREKEAEKSEQELQEESEQKVKQFMKQQDKKDREFQPDERKRGYNSLSGGNVDVTEEEMEAYRRRRIRSDDPMAKFISES</sequence>
<proteinExistence type="inferred from homology"/>
<dbReference type="EMBL" id="HBHW01002115">
    <property type="protein sequence ID" value="CAE0033818.1"/>
    <property type="molecule type" value="Transcribed_RNA"/>
</dbReference>
<evidence type="ECO:0000256" key="6">
    <source>
        <dbReference type="ARBA" id="ARBA00023242"/>
    </source>
</evidence>
<dbReference type="AlphaFoldDB" id="A0A7S3E6J4"/>
<feature type="region of interest" description="Disordered" evidence="8">
    <location>
        <begin position="248"/>
        <end position="271"/>
    </location>
</feature>
<dbReference type="EMBL" id="HBHW01002103">
    <property type="protein sequence ID" value="CAE0033813.1"/>
    <property type="molecule type" value="Transcribed_RNA"/>
</dbReference>
<feature type="region of interest" description="Disordered" evidence="8">
    <location>
        <begin position="167"/>
        <end position="201"/>
    </location>
</feature>
<evidence type="ECO:0000256" key="1">
    <source>
        <dbReference type="ARBA" id="ARBA00004123"/>
    </source>
</evidence>
<dbReference type="PANTHER" id="PTHR12942">
    <property type="entry name" value="STEP II SPLICING FACTOR SLU7"/>
    <property type="match status" value="1"/>
</dbReference>
<evidence type="ECO:0000256" key="5">
    <source>
        <dbReference type="ARBA" id="ARBA00023187"/>
    </source>
</evidence>
<dbReference type="InterPro" id="IPR021715">
    <property type="entry name" value="Slu7_dom"/>
</dbReference>
<keyword evidence="6 7" id="KW-0539">Nucleus</keyword>
<evidence type="ECO:0000256" key="2">
    <source>
        <dbReference type="ARBA" id="ARBA00007203"/>
    </source>
</evidence>
<reference evidence="10" key="1">
    <citation type="submission" date="2021-01" db="EMBL/GenBank/DDBJ databases">
        <authorList>
            <person name="Corre E."/>
            <person name="Pelletier E."/>
            <person name="Niang G."/>
            <person name="Scheremetjew M."/>
            <person name="Finn R."/>
            <person name="Kale V."/>
            <person name="Holt S."/>
            <person name="Cochrane G."/>
            <person name="Meng A."/>
            <person name="Brown T."/>
            <person name="Cohen L."/>
        </authorList>
    </citation>
    <scope>NUCLEOTIDE SEQUENCE</scope>
    <source>
        <strain evidence="10">CCMP 769</strain>
    </source>
</reference>
<feature type="region of interest" description="Disordered" evidence="8">
    <location>
        <begin position="92"/>
        <end position="126"/>
    </location>
</feature>
<keyword evidence="4 7" id="KW-0747">Spliceosome</keyword>
<keyword evidence="3 7" id="KW-0507">mRNA processing</keyword>
<feature type="compositionally biased region" description="Basic and acidic residues" evidence="8">
    <location>
        <begin position="249"/>
        <end position="258"/>
    </location>
</feature>
<feature type="region of interest" description="Disordered" evidence="8">
    <location>
        <begin position="436"/>
        <end position="509"/>
    </location>
</feature>
<organism evidence="10">
    <name type="scientific">Rhodosorus marinus</name>
    <dbReference type="NCBI Taxonomy" id="101924"/>
    <lineage>
        <taxon>Eukaryota</taxon>
        <taxon>Rhodophyta</taxon>
        <taxon>Stylonematophyceae</taxon>
        <taxon>Stylonematales</taxon>
        <taxon>Stylonemataceae</taxon>
        <taxon>Rhodosorus</taxon>
    </lineage>
</organism>
<comment type="function">
    <text evidence="7">Involved in pre-mRNA splicing.</text>
</comment>
<protein>
    <recommendedName>
        <fullName evidence="7">Pre-mRNA-splicing factor SLU7</fullName>
    </recommendedName>
</protein>
<feature type="domain" description="Pre-mRNA-splicing factor SLU7" evidence="9">
    <location>
        <begin position="140"/>
        <end position="394"/>
    </location>
</feature>
<feature type="compositionally biased region" description="Basic and acidic residues" evidence="8">
    <location>
        <begin position="167"/>
        <end position="193"/>
    </location>
</feature>
<feature type="compositionally biased region" description="Basic and acidic residues" evidence="8">
    <location>
        <begin position="436"/>
        <end position="494"/>
    </location>
</feature>
<evidence type="ECO:0000313" key="11">
    <source>
        <dbReference type="EMBL" id="CAE0033813.1"/>
    </source>
</evidence>
<dbReference type="GO" id="GO:0000398">
    <property type="term" value="P:mRNA splicing, via spliceosome"/>
    <property type="evidence" value="ECO:0007669"/>
    <property type="project" value="UniProtKB-UniRule"/>
</dbReference>
<evidence type="ECO:0000256" key="4">
    <source>
        <dbReference type="ARBA" id="ARBA00022728"/>
    </source>
</evidence>
<name>A0A7S3E6J4_9RHOD</name>
<evidence type="ECO:0000256" key="3">
    <source>
        <dbReference type="ARBA" id="ARBA00022664"/>
    </source>
</evidence>
<evidence type="ECO:0000313" key="12">
    <source>
        <dbReference type="EMBL" id="CAE0033818.1"/>
    </source>
</evidence>
<comment type="similarity">
    <text evidence="2 7">Belongs to the SLU7 family.</text>
</comment>
<dbReference type="PANTHER" id="PTHR12942:SF2">
    <property type="entry name" value="PRE-MRNA-SPLICING FACTOR SLU7"/>
    <property type="match status" value="1"/>
</dbReference>
<keyword evidence="5 7" id="KW-0508">mRNA splicing</keyword>
<dbReference type="EMBL" id="HBHW01002092">
    <property type="protein sequence ID" value="CAE0033810.1"/>
    <property type="molecule type" value="Transcribed_RNA"/>
</dbReference>
<evidence type="ECO:0000259" key="9">
    <source>
        <dbReference type="Pfam" id="PF11708"/>
    </source>
</evidence>
<evidence type="ECO:0000256" key="7">
    <source>
        <dbReference type="RuleBase" id="RU367071"/>
    </source>
</evidence>
<comment type="subunit">
    <text evidence="7">Associated with the spliceosome.</text>
</comment>
<dbReference type="GO" id="GO:0030628">
    <property type="term" value="F:pre-mRNA 3'-splice site binding"/>
    <property type="evidence" value="ECO:0007669"/>
    <property type="project" value="UniProtKB-UniRule"/>
</dbReference>
<dbReference type="Pfam" id="PF11708">
    <property type="entry name" value="Slu7"/>
    <property type="match status" value="1"/>
</dbReference>
<accession>A0A7S3E6J4</accession>
<dbReference type="GO" id="GO:0005681">
    <property type="term" value="C:spliceosomal complex"/>
    <property type="evidence" value="ECO:0007669"/>
    <property type="project" value="UniProtKB-UniRule"/>
</dbReference>
<evidence type="ECO:0000256" key="8">
    <source>
        <dbReference type="SAM" id="MobiDB-lite"/>
    </source>
</evidence>
<feature type="compositionally biased region" description="Basic and acidic residues" evidence="8">
    <location>
        <begin position="9"/>
        <end position="25"/>
    </location>
</feature>
<evidence type="ECO:0000313" key="10">
    <source>
        <dbReference type="EMBL" id="CAE0033810.1"/>
    </source>
</evidence>
<gene>
    <name evidence="10" type="ORF">RMAR00112_LOCUS1751</name>
    <name evidence="11" type="ORF">RMAR00112_LOCUS1754</name>
    <name evidence="12" type="ORF">RMAR00112_LOCUS1759</name>
</gene>
<dbReference type="InterPro" id="IPR039974">
    <property type="entry name" value="Splicing_factor_SLU7"/>
</dbReference>
<feature type="region of interest" description="Disordered" evidence="8">
    <location>
        <begin position="1"/>
        <end position="44"/>
    </location>
</feature>